<comment type="subcellular location">
    <subcellularLocation>
        <location evidence="1">Membrane</location>
        <topology evidence="1">Multi-pass membrane protein</topology>
    </subcellularLocation>
</comment>
<evidence type="ECO:0000256" key="2">
    <source>
        <dbReference type="ARBA" id="ARBA00008335"/>
    </source>
</evidence>
<evidence type="ECO:0000256" key="1">
    <source>
        <dbReference type="ARBA" id="ARBA00004141"/>
    </source>
</evidence>
<proteinExistence type="inferred from homology"/>
<sequence length="611" mass="67699">MKPLAGKLEVPGYLAALGSKPAEPQSDVLAGHGTTSDHSLEKDVRNNNTTSSLADTSDDESVEKIDTNAEHGVQAVQAMTYAWSKTEIIFLYIVIWLISFLLAFSNGIINTLTPYVTSSFQEHSLTALTSVISSLVAGIWKLPYAKIMNVWGRPHAFAISVAFMTMGLIMMAGCQNVQTYCAAQVFYWMGYNGIDFSITVFIADTSKLKNRGFMIGYSSSPFLITTWVYGYAADSVINGMGYHWGFGVFCIIVPIVMAPFGIMHWIAQEKARKAGLIPPRPTANMTLAQKTRHYLKEFDVIGLLILATGLALFLLAFNIYSYQPDTWRSPLIICFLIFGGLLVIAFGVWEAKFAPITFVPWELLKNRTVIFTYTMAASLYTAWYIWDNYFYSLLIVLFNQTVVHATYISNIYTMGSCFICLVYGLLLRYMSGRLKLYSLFWGVPLTILGVGLMIKFRQPDVNIGYIVMCQIFVAFGGGVLVTSEQTTLMAVSKQRDFPALLACESMVIAIGSAIGSTIAGAMWTGIFPKKLLKYLPASAQGNFANIYGDLTVQASYPLGSPTRDAINRSYAETQRYMLIAATSLYTITLVSVGLWQDVDVRTMKQRTVGLL</sequence>
<dbReference type="InterPro" id="IPR011701">
    <property type="entry name" value="MFS"/>
</dbReference>
<dbReference type="RefSeq" id="XP_013280939.1">
    <property type="nucleotide sequence ID" value="XM_013425485.1"/>
</dbReference>
<dbReference type="GeneID" id="25309067"/>
<name>A0A0D2DHH4_9EURO</name>
<feature type="compositionally biased region" description="Polar residues" evidence="7">
    <location>
        <begin position="46"/>
        <end position="55"/>
    </location>
</feature>
<feature type="transmembrane region" description="Helical" evidence="8">
    <location>
        <begin position="501"/>
        <end position="526"/>
    </location>
</feature>
<reference evidence="9 10" key="1">
    <citation type="submission" date="2015-01" db="EMBL/GenBank/DDBJ databases">
        <title>The Genome Sequence of Fonsecaea pedrosoi CBS 271.37.</title>
        <authorList>
            <consortium name="The Broad Institute Genomics Platform"/>
            <person name="Cuomo C."/>
            <person name="de Hoog S."/>
            <person name="Gorbushina A."/>
            <person name="Stielow B."/>
            <person name="Teixiera M."/>
            <person name="Abouelleil A."/>
            <person name="Chapman S.B."/>
            <person name="Priest M."/>
            <person name="Young S.K."/>
            <person name="Wortman J."/>
            <person name="Nusbaum C."/>
            <person name="Birren B."/>
        </authorList>
    </citation>
    <scope>NUCLEOTIDE SEQUENCE [LARGE SCALE GENOMIC DNA]</scope>
    <source>
        <strain evidence="9 10">CBS 271.37</strain>
    </source>
</reference>
<dbReference type="PANTHER" id="PTHR23501:SF3">
    <property type="entry name" value="MAJOR FACILITATOR SUPERFAMILY (MFS) PROFILE DOMAIN-CONTAINING PROTEIN"/>
    <property type="match status" value="1"/>
</dbReference>
<keyword evidence="10" id="KW-1185">Reference proteome</keyword>
<keyword evidence="4 8" id="KW-0812">Transmembrane</keyword>
<feature type="transmembrane region" description="Helical" evidence="8">
    <location>
        <begin position="462"/>
        <end position="481"/>
    </location>
</feature>
<evidence type="ECO:0000256" key="3">
    <source>
        <dbReference type="ARBA" id="ARBA00022448"/>
    </source>
</evidence>
<dbReference type="OrthoDB" id="4078873at2759"/>
<accession>A0A0D2DHH4</accession>
<feature type="transmembrane region" description="Helical" evidence="8">
    <location>
        <begin position="300"/>
        <end position="321"/>
    </location>
</feature>
<evidence type="ECO:0000256" key="6">
    <source>
        <dbReference type="ARBA" id="ARBA00023136"/>
    </source>
</evidence>
<feature type="transmembrane region" description="Helical" evidence="8">
    <location>
        <begin position="406"/>
        <end position="426"/>
    </location>
</feature>
<evidence type="ECO:0000256" key="5">
    <source>
        <dbReference type="ARBA" id="ARBA00022989"/>
    </source>
</evidence>
<keyword evidence="3" id="KW-0813">Transport</keyword>
<feature type="transmembrane region" description="Helical" evidence="8">
    <location>
        <begin position="124"/>
        <end position="144"/>
    </location>
</feature>
<feature type="transmembrane region" description="Helical" evidence="8">
    <location>
        <begin position="89"/>
        <end position="112"/>
    </location>
</feature>
<feature type="transmembrane region" description="Helical" evidence="8">
    <location>
        <begin position="369"/>
        <end position="386"/>
    </location>
</feature>
<dbReference type="HOGENOM" id="CLU_012970_1_0_1"/>
<feature type="transmembrane region" description="Helical" evidence="8">
    <location>
        <begin position="327"/>
        <end position="349"/>
    </location>
</feature>
<keyword evidence="5 8" id="KW-1133">Transmembrane helix</keyword>
<dbReference type="GO" id="GO:0005886">
    <property type="term" value="C:plasma membrane"/>
    <property type="evidence" value="ECO:0007669"/>
    <property type="project" value="TreeGrafter"/>
</dbReference>
<feature type="transmembrane region" description="Helical" evidence="8">
    <location>
        <begin position="244"/>
        <end position="267"/>
    </location>
</feature>
<feature type="transmembrane region" description="Helical" evidence="8">
    <location>
        <begin position="438"/>
        <end position="456"/>
    </location>
</feature>
<evidence type="ECO:0000313" key="10">
    <source>
        <dbReference type="Proteomes" id="UP000053029"/>
    </source>
</evidence>
<dbReference type="AlphaFoldDB" id="A0A0D2DHH4"/>
<comment type="similarity">
    <text evidence="2">Belongs to the major facilitator superfamily.</text>
</comment>
<feature type="region of interest" description="Disordered" evidence="7">
    <location>
        <begin position="24"/>
        <end position="61"/>
    </location>
</feature>
<feature type="transmembrane region" description="Helical" evidence="8">
    <location>
        <begin position="156"/>
        <end position="173"/>
    </location>
</feature>
<evidence type="ECO:0000256" key="7">
    <source>
        <dbReference type="SAM" id="MobiDB-lite"/>
    </source>
</evidence>
<feature type="transmembrane region" description="Helical" evidence="8">
    <location>
        <begin position="576"/>
        <end position="595"/>
    </location>
</feature>
<protein>
    <recommendedName>
        <fullName evidence="11">Major facilitator superfamily (MFS) profile domain-containing protein</fullName>
    </recommendedName>
</protein>
<dbReference type="Pfam" id="PF07690">
    <property type="entry name" value="MFS_1"/>
    <property type="match status" value="1"/>
</dbReference>
<evidence type="ECO:0000256" key="4">
    <source>
        <dbReference type="ARBA" id="ARBA00022692"/>
    </source>
</evidence>
<dbReference type="PANTHER" id="PTHR23501">
    <property type="entry name" value="MAJOR FACILITATOR SUPERFAMILY"/>
    <property type="match status" value="1"/>
</dbReference>
<dbReference type="Proteomes" id="UP000053029">
    <property type="component" value="Unassembled WGS sequence"/>
</dbReference>
<organism evidence="9 10">
    <name type="scientific">Fonsecaea pedrosoi CBS 271.37</name>
    <dbReference type="NCBI Taxonomy" id="1442368"/>
    <lineage>
        <taxon>Eukaryota</taxon>
        <taxon>Fungi</taxon>
        <taxon>Dikarya</taxon>
        <taxon>Ascomycota</taxon>
        <taxon>Pezizomycotina</taxon>
        <taxon>Eurotiomycetes</taxon>
        <taxon>Chaetothyriomycetidae</taxon>
        <taxon>Chaetothyriales</taxon>
        <taxon>Herpotrichiellaceae</taxon>
        <taxon>Fonsecaea</taxon>
    </lineage>
</organism>
<dbReference type="VEuPathDB" id="FungiDB:Z517_09577"/>
<evidence type="ECO:0000313" key="9">
    <source>
        <dbReference type="EMBL" id="KIW77131.1"/>
    </source>
</evidence>
<gene>
    <name evidence="9" type="ORF">Z517_09577</name>
</gene>
<evidence type="ECO:0008006" key="11">
    <source>
        <dbReference type="Google" id="ProtNLM"/>
    </source>
</evidence>
<dbReference type="SUPFAM" id="SSF103473">
    <property type="entry name" value="MFS general substrate transporter"/>
    <property type="match status" value="2"/>
</dbReference>
<feature type="transmembrane region" description="Helical" evidence="8">
    <location>
        <begin position="215"/>
        <end position="232"/>
    </location>
</feature>
<dbReference type="EMBL" id="KN846974">
    <property type="protein sequence ID" value="KIW77131.1"/>
    <property type="molecule type" value="Genomic_DNA"/>
</dbReference>
<evidence type="ECO:0000256" key="8">
    <source>
        <dbReference type="SAM" id="Phobius"/>
    </source>
</evidence>
<dbReference type="FunFam" id="1.20.1250.20:FF:000284">
    <property type="entry name" value="Siderophore iron transporter mirB"/>
    <property type="match status" value="1"/>
</dbReference>
<keyword evidence="6 8" id="KW-0472">Membrane</keyword>
<dbReference type="InterPro" id="IPR036259">
    <property type="entry name" value="MFS_trans_sf"/>
</dbReference>
<feature type="transmembrane region" description="Helical" evidence="8">
    <location>
        <begin position="185"/>
        <end position="203"/>
    </location>
</feature>
<dbReference type="GO" id="GO:0022857">
    <property type="term" value="F:transmembrane transporter activity"/>
    <property type="evidence" value="ECO:0007669"/>
    <property type="project" value="InterPro"/>
</dbReference>
<dbReference type="Gene3D" id="1.20.1250.20">
    <property type="entry name" value="MFS general substrate transporter like domains"/>
    <property type="match status" value="2"/>
</dbReference>